<sequence length="450" mass="51039">MNIRVFILAIFTVLSIASFAQEKKTNVIFIFADDWGYGDLGKHGSSFCKTPNLDRMIDEGTDFTEFVVNSPVCSPSRTAVMTGQYPARLSVHQHFATPKHHIKAGMPDWLDPKATTVQDLFKKNGYVTGHFGKWHLTNRSIKDAPTPYEYGYDEYAAFNLPGEQIKTEETVPKAIEFIEKNKNKPFFINLWLHEPHTPHFPQQHFLEQFKDLPEQQQVYAAVIAEADFYVGKLFEKLRTLGLDKNTLVVFSSDNGPEHTHGEGKKYHQGNKKALGLYYCVGETGGLKGKKRSLFQGGVKVPFIAWMPGVVPAGKVDETSVITGVDMPATFLDMAGLSISGTKEMDGESRANVLKGKPSQRKKPVFWEWKGFHGKDYYWPHLGIRKGKWKMMMSTDHSKVELYNMELDPKEQNDLASEYPKVVAVLKKEMLNWQSELPELPDPKCISEVRL</sequence>
<protein>
    <submittedName>
        <fullName evidence="7">Sulfatase-like hydrolase/transferase</fullName>
    </submittedName>
</protein>
<dbReference type="PROSITE" id="PS00523">
    <property type="entry name" value="SULFATASE_1"/>
    <property type="match status" value="1"/>
</dbReference>
<dbReference type="InterPro" id="IPR024607">
    <property type="entry name" value="Sulfatase_CS"/>
</dbReference>
<dbReference type="InterPro" id="IPR050738">
    <property type="entry name" value="Sulfatase"/>
</dbReference>
<evidence type="ECO:0000256" key="5">
    <source>
        <dbReference type="SAM" id="SignalP"/>
    </source>
</evidence>
<evidence type="ECO:0000256" key="2">
    <source>
        <dbReference type="ARBA" id="ARBA00022723"/>
    </source>
</evidence>
<feature type="signal peptide" evidence="5">
    <location>
        <begin position="1"/>
        <end position="20"/>
    </location>
</feature>
<accession>A0A7X9P460</accession>
<dbReference type="PANTHER" id="PTHR42693:SF53">
    <property type="entry name" value="ENDO-4-O-SULFATASE"/>
    <property type="match status" value="1"/>
</dbReference>
<reference evidence="7 8" key="1">
    <citation type="submission" date="2020-04" db="EMBL/GenBank/DDBJ databases">
        <title>Flammeovirga sp. SR4, a novel species isolated from seawater.</title>
        <authorList>
            <person name="Wang X."/>
        </authorList>
    </citation>
    <scope>NUCLEOTIDE SEQUENCE [LARGE SCALE GENOMIC DNA]</scope>
    <source>
        <strain evidence="7 8">ATCC 23126</strain>
    </source>
</reference>
<dbReference type="Gene3D" id="3.40.720.10">
    <property type="entry name" value="Alkaline Phosphatase, subunit A"/>
    <property type="match status" value="1"/>
</dbReference>
<evidence type="ECO:0000313" key="7">
    <source>
        <dbReference type="EMBL" id="NME68729.1"/>
    </source>
</evidence>
<name>A0A7X9P460_9BACT</name>
<organism evidence="7 8">
    <name type="scientific">Flammeovirga aprica JL-4</name>
    <dbReference type="NCBI Taxonomy" id="694437"/>
    <lineage>
        <taxon>Bacteria</taxon>
        <taxon>Pseudomonadati</taxon>
        <taxon>Bacteroidota</taxon>
        <taxon>Cytophagia</taxon>
        <taxon>Cytophagales</taxon>
        <taxon>Flammeovirgaceae</taxon>
        <taxon>Flammeovirga</taxon>
    </lineage>
</organism>
<gene>
    <name evidence="7" type="ORF">HHU12_12225</name>
</gene>
<dbReference type="InterPro" id="IPR017850">
    <property type="entry name" value="Alkaline_phosphatase_core_sf"/>
</dbReference>
<comment type="caution">
    <text evidence="7">The sequence shown here is derived from an EMBL/GenBank/DDBJ whole genome shotgun (WGS) entry which is preliminary data.</text>
</comment>
<evidence type="ECO:0000256" key="3">
    <source>
        <dbReference type="ARBA" id="ARBA00022801"/>
    </source>
</evidence>
<evidence type="ECO:0000313" key="8">
    <source>
        <dbReference type="Proteomes" id="UP000576082"/>
    </source>
</evidence>
<dbReference type="GO" id="GO:0004065">
    <property type="term" value="F:arylsulfatase activity"/>
    <property type="evidence" value="ECO:0007669"/>
    <property type="project" value="TreeGrafter"/>
</dbReference>
<dbReference type="Pfam" id="PF00884">
    <property type="entry name" value="Sulfatase"/>
    <property type="match status" value="1"/>
</dbReference>
<feature type="chain" id="PRO_5030511255" evidence="5">
    <location>
        <begin position="21"/>
        <end position="450"/>
    </location>
</feature>
<keyword evidence="5" id="KW-0732">Signal</keyword>
<dbReference type="RefSeq" id="WP_169657028.1">
    <property type="nucleotide sequence ID" value="NZ_JABANE010000028.1"/>
</dbReference>
<feature type="domain" description="Sulfatase N-terminal" evidence="6">
    <location>
        <begin position="26"/>
        <end position="335"/>
    </location>
</feature>
<dbReference type="Proteomes" id="UP000576082">
    <property type="component" value="Unassembled WGS sequence"/>
</dbReference>
<evidence type="ECO:0000256" key="4">
    <source>
        <dbReference type="ARBA" id="ARBA00022837"/>
    </source>
</evidence>
<keyword evidence="4" id="KW-0106">Calcium</keyword>
<comment type="similarity">
    <text evidence="1">Belongs to the sulfatase family.</text>
</comment>
<dbReference type="EMBL" id="JABANE010000028">
    <property type="protein sequence ID" value="NME68729.1"/>
    <property type="molecule type" value="Genomic_DNA"/>
</dbReference>
<dbReference type="InterPro" id="IPR000917">
    <property type="entry name" value="Sulfatase_N"/>
</dbReference>
<dbReference type="GO" id="GO:0016740">
    <property type="term" value="F:transferase activity"/>
    <property type="evidence" value="ECO:0007669"/>
    <property type="project" value="UniProtKB-KW"/>
</dbReference>
<keyword evidence="8" id="KW-1185">Reference proteome</keyword>
<dbReference type="AlphaFoldDB" id="A0A7X9P460"/>
<evidence type="ECO:0000259" key="6">
    <source>
        <dbReference type="Pfam" id="PF00884"/>
    </source>
</evidence>
<dbReference type="SUPFAM" id="SSF53649">
    <property type="entry name" value="Alkaline phosphatase-like"/>
    <property type="match status" value="1"/>
</dbReference>
<dbReference type="PANTHER" id="PTHR42693">
    <property type="entry name" value="ARYLSULFATASE FAMILY MEMBER"/>
    <property type="match status" value="1"/>
</dbReference>
<dbReference type="Gene3D" id="3.30.1120.10">
    <property type="match status" value="1"/>
</dbReference>
<proteinExistence type="inferred from homology"/>
<keyword evidence="3 7" id="KW-0378">Hydrolase</keyword>
<keyword evidence="2" id="KW-0479">Metal-binding</keyword>
<dbReference type="GO" id="GO:0046872">
    <property type="term" value="F:metal ion binding"/>
    <property type="evidence" value="ECO:0007669"/>
    <property type="project" value="UniProtKB-KW"/>
</dbReference>
<keyword evidence="7" id="KW-0808">Transferase</keyword>
<evidence type="ECO:0000256" key="1">
    <source>
        <dbReference type="ARBA" id="ARBA00008779"/>
    </source>
</evidence>